<dbReference type="InterPro" id="IPR050264">
    <property type="entry name" value="Bact_CCA-adding_enz_type3_sf"/>
</dbReference>
<dbReference type="OrthoDB" id="9805698at2"/>
<dbReference type="SUPFAM" id="SSF81891">
    <property type="entry name" value="Poly A polymerase C-terminal region-like"/>
    <property type="match status" value="1"/>
</dbReference>
<keyword evidence="10" id="KW-1185">Reference proteome</keyword>
<dbReference type="InterPro" id="IPR043519">
    <property type="entry name" value="NT_sf"/>
</dbReference>
<evidence type="ECO:0000313" key="9">
    <source>
        <dbReference type="EMBL" id="PQA89316.1"/>
    </source>
</evidence>
<feature type="domain" description="Poly A polymerase head" evidence="8">
    <location>
        <begin position="61"/>
        <end position="183"/>
    </location>
</feature>
<evidence type="ECO:0000256" key="3">
    <source>
        <dbReference type="ARBA" id="ARBA00022694"/>
    </source>
</evidence>
<dbReference type="Pfam" id="PF01743">
    <property type="entry name" value="PolyA_pol"/>
    <property type="match status" value="1"/>
</dbReference>
<reference evidence="9 10" key="1">
    <citation type="submission" date="2017-12" db="EMBL/GenBank/DDBJ databases">
        <authorList>
            <person name="Hurst M.R.H."/>
        </authorList>
    </citation>
    <scope>NUCLEOTIDE SEQUENCE [LARGE SCALE GENOMIC DNA]</scope>
    <source>
        <strain evidence="9 10">SY-3-19</strain>
    </source>
</reference>
<name>A0A2S7K9Y0_9PROT</name>
<dbReference type="Gene3D" id="3.30.460.10">
    <property type="entry name" value="Beta Polymerase, domain 2"/>
    <property type="match status" value="1"/>
</dbReference>
<dbReference type="PANTHER" id="PTHR46173">
    <property type="entry name" value="CCA TRNA NUCLEOTIDYLTRANSFERASE 1, MITOCHONDRIAL"/>
    <property type="match status" value="1"/>
</dbReference>
<dbReference type="GO" id="GO:0008033">
    <property type="term" value="P:tRNA processing"/>
    <property type="evidence" value="ECO:0007669"/>
    <property type="project" value="UniProtKB-KW"/>
</dbReference>
<dbReference type="EMBL" id="PJCH01000001">
    <property type="protein sequence ID" value="PQA89316.1"/>
    <property type="molecule type" value="Genomic_DNA"/>
</dbReference>
<keyword evidence="4" id="KW-0548">Nucleotidyltransferase</keyword>
<sequence>MGADCGHFAVLRGNPAAGAARVTEVALHPLAEEERAHFSWLEAAHLKAVIAALDAAEPGCARFVGGCVRDSLLGDVPKDFDVATTLTPEAATAALKAAGLGVAPTGIDHGTVTAITEHRGVEVTTLRADVSTDGRRATVAFTRDWAVDASRRDFTVNAIYLTPDAKLYDPAGGVADVAAKRVRFIGAPEERIREDYLRILRFFRFSARFCDSFDTPGLAACAALKDGMNQLSAERIGAEMSGVLSLPRASFALEAMQASGVLAEVWAADPDLAAAARMKNLEPAASAPLMLAALYGEEGGAGVGRRLRLSNAEKAMRSGALKGAASIAPAMDEASVRERLYRLGRDGFCDAILTAAARGRIGEGDYRRLKALAEAAPPPHFEISGKHVVAAGVAPGPAVSKILAAVEARWIAEDFPPQDRQKAILGEEIAKTDQ</sequence>
<protein>
    <submittedName>
        <fullName evidence="9">CCA tRNA nucleotidyltransferase</fullName>
    </submittedName>
</protein>
<evidence type="ECO:0000256" key="6">
    <source>
        <dbReference type="ARBA" id="ARBA00022842"/>
    </source>
</evidence>
<gene>
    <name evidence="9" type="ORF">CW354_00095</name>
</gene>
<dbReference type="Gene3D" id="1.10.3090.10">
    <property type="entry name" value="cca-adding enzyme, domain 2"/>
    <property type="match status" value="1"/>
</dbReference>
<dbReference type="GO" id="GO:0016779">
    <property type="term" value="F:nucleotidyltransferase activity"/>
    <property type="evidence" value="ECO:0007669"/>
    <property type="project" value="UniProtKB-KW"/>
</dbReference>
<evidence type="ECO:0000256" key="4">
    <source>
        <dbReference type="ARBA" id="ARBA00022695"/>
    </source>
</evidence>
<keyword evidence="3" id="KW-0819">tRNA processing</keyword>
<keyword evidence="6" id="KW-0460">Magnesium</keyword>
<evidence type="ECO:0000259" key="8">
    <source>
        <dbReference type="Pfam" id="PF01743"/>
    </source>
</evidence>
<dbReference type="InterPro" id="IPR002646">
    <property type="entry name" value="PolA_pol_head_dom"/>
</dbReference>
<dbReference type="Proteomes" id="UP000239504">
    <property type="component" value="Unassembled WGS sequence"/>
</dbReference>
<comment type="caution">
    <text evidence="9">The sequence shown here is derived from an EMBL/GenBank/DDBJ whole genome shotgun (WGS) entry which is preliminary data.</text>
</comment>
<dbReference type="GO" id="GO:0000049">
    <property type="term" value="F:tRNA binding"/>
    <property type="evidence" value="ECO:0007669"/>
    <property type="project" value="TreeGrafter"/>
</dbReference>
<dbReference type="AlphaFoldDB" id="A0A2S7K9Y0"/>
<dbReference type="CDD" id="cd05398">
    <property type="entry name" value="NT_ClassII-CCAase"/>
    <property type="match status" value="1"/>
</dbReference>
<dbReference type="GO" id="GO:0046872">
    <property type="term" value="F:metal ion binding"/>
    <property type="evidence" value="ECO:0007669"/>
    <property type="project" value="UniProtKB-KW"/>
</dbReference>
<evidence type="ECO:0000313" key="10">
    <source>
        <dbReference type="Proteomes" id="UP000239504"/>
    </source>
</evidence>
<dbReference type="SUPFAM" id="SSF81301">
    <property type="entry name" value="Nucleotidyltransferase"/>
    <property type="match status" value="1"/>
</dbReference>
<evidence type="ECO:0000256" key="2">
    <source>
        <dbReference type="ARBA" id="ARBA00022679"/>
    </source>
</evidence>
<accession>A0A2S7K9Y0</accession>
<organism evidence="9 10">
    <name type="scientific">Hyphococcus luteus</name>
    <dbReference type="NCBI Taxonomy" id="2058213"/>
    <lineage>
        <taxon>Bacteria</taxon>
        <taxon>Pseudomonadati</taxon>
        <taxon>Pseudomonadota</taxon>
        <taxon>Alphaproteobacteria</taxon>
        <taxon>Parvularculales</taxon>
        <taxon>Parvularculaceae</taxon>
        <taxon>Hyphococcus</taxon>
    </lineage>
</organism>
<evidence type="ECO:0000256" key="5">
    <source>
        <dbReference type="ARBA" id="ARBA00022723"/>
    </source>
</evidence>
<comment type="cofactor">
    <cofactor evidence="1">
        <name>Mg(2+)</name>
        <dbReference type="ChEBI" id="CHEBI:18420"/>
    </cofactor>
</comment>
<keyword evidence="5" id="KW-0479">Metal-binding</keyword>
<evidence type="ECO:0000256" key="7">
    <source>
        <dbReference type="RuleBase" id="RU003953"/>
    </source>
</evidence>
<proteinExistence type="inferred from homology"/>
<keyword evidence="2 7" id="KW-0808">Transferase</keyword>
<dbReference type="PANTHER" id="PTHR46173:SF1">
    <property type="entry name" value="CCA TRNA NUCLEOTIDYLTRANSFERASE 1, MITOCHONDRIAL"/>
    <property type="match status" value="1"/>
</dbReference>
<keyword evidence="7" id="KW-0694">RNA-binding</keyword>
<comment type="similarity">
    <text evidence="7">Belongs to the tRNA nucleotidyltransferase/poly(A) polymerase family.</text>
</comment>
<evidence type="ECO:0000256" key="1">
    <source>
        <dbReference type="ARBA" id="ARBA00001946"/>
    </source>
</evidence>